<evidence type="ECO:0000313" key="1">
    <source>
        <dbReference type="EMBL" id="KAI9902210.1"/>
    </source>
</evidence>
<dbReference type="EMBL" id="CM047942">
    <property type="protein sequence ID" value="KAI9902210.1"/>
    <property type="molecule type" value="Genomic_DNA"/>
</dbReference>
<comment type="caution">
    <text evidence="1">The sequence shown here is derived from an EMBL/GenBank/DDBJ whole genome shotgun (WGS) entry which is preliminary data.</text>
</comment>
<accession>A0ACC0V8J0</accession>
<reference evidence="1" key="1">
    <citation type="submission" date="2022-10" db="EMBL/GenBank/DDBJ databases">
        <title>Complete Genome of Trichothecium roseum strain YXFP-22015, a Plant Pathogen Isolated from Citrus.</title>
        <authorList>
            <person name="Wang Y."/>
            <person name="Zhu L."/>
        </authorList>
    </citation>
    <scope>NUCLEOTIDE SEQUENCE</scope>
    <source>
        <strain evidence="1">YXFP-22015</strain>
    </source>
</reference>
<dbReference type="Proteomes" id="UP001163324">
    <property type="component" value="Chromosome 3"/>
</dbReference>
<evidence type="ECO:0000313" key="2">
    <source>
        <dbReference type="Proteomes" id="UP001163324"/>
    </source>
</evidence>
<keyword evidence="2" id="KW-1185">Reference proteome</keyword>
<gene>
    <name evidence="1" type="ORF">N3K66_004027</name>
</gene>
<organism evidence="1 2">
    <name type="scientific">Trichothecium roseum</name>
    <dbReference type="NCBI Taxonomy" id="47278"/>
    <lineage>
        <taxon>Eukaryota</taxon>
        <taxon>Fungi</taxon>
        <taxon>Dikarya</taxon>
        <taxon>Ascomycota</taxon>
        <taxon>Pezizomycotina</taxon>
        <taxon>Sordariomycetes</taxon>
        <taxon>Hypocreomycetidae</taxon>
        <taxon>Hypocreales</taxon>
        <taxon>Hypocreales incertae sedis</taxon>
        <taxon>Trichothecium</taxon>
    </lineage>
</organism>
<protein>
    <submittedName>
        <fullName evidence="1">Uncharacterized protein</fullName>
    </submittedName>
</protein>
<sequence>MDEYNGLGTSIVRAAPDQSPFTLSPVIEEAICMGQGNSGSIFLIEDLQRIVLSESGPRHTVQLSLGDGELCVQALLSGSMHHLVDNGHIAPGCYVRVDAFTVNWLPTEGSCKSEESTDMVYFAVEHLVTIGWNDTYKALWDEQVGNVGAALLSNPDKIATGEVTNHLPRSVPQAECQPDKRQDDAFGPLDRQIPYPFRSPQKDAKQKKSVKFNSRPTTASTEPVALPRDWRDAQTPLKLTALRGIPNLPYHQNWSCNVLAIVATLSPVEPSYLPPYRQRTARLTDPSTSKQVHLTVFLDPEEFEPEIGSAVLLVGVKNHTFDGGSLKKYASDKERDGGIKWWYQDPLHLQWCNVQGIKDWWAAGEGQP</sequence>
<name>A0ACC0V8J0_9HYPO</name>
<proteinExistence type="predicted"/>